<dbReference type="Proteomes" id="UP000515960">
    <property type="component" value="Chromosome"/>
</dbReference>
<dbReference type="PIRSF" id="PIRSF000538">
    <property type="entry name" value="GlpK"/>
    <property type="match status" value="1"/>
</dbReference>
<dbReference type="CDD" id="cd07769">
    <property type="entry name" value="ASKHA_NBD_FGGY_GK"/>
    <property type="match status" value="1"/>
</dbReference>
<keyword evidence="8" id="KW-0067">ATP-binding</keyword>
<proteinExistence type="inferred from homology"/>
<evidence type="ECO:0000256" key="6">
    <source>
        <dbReference type="ARBA" id="ARBA00022777"/>
    </source>
</evidence>
<comment type="similarity">
    <text evidence="2 13">Belongs to the FGGY kinase family.</text>
</comment>
<comment type="pathway">
    <text evidence="1">Polyol metabolism; glycerol degradation via glycerol kinase pathway; sn-glycerol 3-phosphate from glycerol: step 1/1.</text>
</comment>
<dbReference type="NCBIfam" id="NF000756">
    <property type="entry name" value="PRK00047.1"/>
    <property type="match status" value="1"/>
</dbReference>
<sequence length="498" mass="55191">MHECYYLGLDQGTTGTTAILFDRQWNAVSRGYEQIPLLYPRSGWVEHDARAVWTSVLSSTAQALSQIGAEASSIRCIGLNHEGESVVVWDKLTGEPIYNTIVWQDRRTAHYADSLTDQYNGLVRGKTGLMIDSYFSATKLKWILDHAEGAGELAAKGRLLAGTMDSWIIWKMTHGRTHVTDASTASRTMLFNLESGDWDQELLDLFELDRSLLPEVCDSAAVYAWTDPLDFLGAQIPISGILVDQQAALVGQACVQPGMVKTTYGTGCFMLMNTGETPVFSESGLLPTVAWQLSGKRTYALDGGVYITGGATRWLQESLNLVEDPRDTEPLALQVPDNGGVYFVPAFTGLAAPHWDSYASGMVIGITGGTRKAHIVRAALEATCYQVRDVLDVMCRDSNVPITAMRCNGRATANRFLMQFQSDILDLPLEIPEHADTTAFGSAFMGALGLGEFESIGDAAQLWRSEHRFEPRMDASRREHLLYHWHRAVERSKYWRED</sequence>
<comment type="function">
    <text evidence="11">Key enzyme in the regulation of glycerol uptake and metabolism. Catalyzes the phosphorylation of glycerol to yield sn-glycerol 3-phosphate.</text>
</comment>
<evidence type="ECO:0000256" key="8">
    <source>
        <dbReference type="ARBA" id="ARBA00022840"/>
    </source>
</evidence>
<evidence type="ECO:0000259" key="14">
    <source>
        <dbReference type="Pfam" id="PF00370"/>
    </source>
</evidence>
<dbReference type="Gene3D" id="3.30.420.40">
    <property type="match status" value="2"/>
</dbReference>
<evidence type="ECO:0000256" key="1">
    <source>
        <dbReference type="ARBA" id="ARBA00005190"/>
    </source>
</evidence>
<protein>
    <recommendedName>
        <fullName evidence="3">glycerol kinase</fullName>
        <ecNumber evidence="3">2.7.1.30</ecNumber>
    </recommendedName>
    <alternativeName>
        <fullName evidence="9">ATP:glycerol 3-phosphotransferase</fullName>
    </alternativeName>
</protein>
<keyword evidence="6 13" id="KW-0418">Kinase</keyword>
<dbReference type="RefSeq" id="WP_187333737.1">
    <property type="nucleotide sequence ID" value="NZ_CP060490.1"/>
</dbReference>
<dbReference type="InterPro" id="IPR043129">
    <property type="entry name" value="ATPase_NBD"/>
</dbReference>
<comment type="subunit">
    <text evidence="12">Homotetramer and homodimer (in equilibrium).</text>
</comment>
<dbReference type="GO" id="GO:0005524">
    <property type="term" value="F:ATP binding"/>
    <property type="evidence" value="ECO:0007669"/>
    <property type="project" value="UniProtKB-KW"/>
</dbReference>
<evidence type="ECO:0000259" key="15">
    <source>
        <dbReference type="Pfam" id="PF02782"/>
    </source>
</evidence>
<keyword evidence="5" id="KW-0547">Nucleotide-binding</keyword>
<feature type="domain" description="Carbohydrate kinase FGGY C-terminal" evidence="15">
    <location>
        <begin position="261"/>
        <end position="448"/>
    </location>
</feature>
<dbReference type="PROSITE" id="PS00445">
    <property type="entry name" value="FGGY_KINASES_2"/>
    <property type="match status" value="1"/>
</dbReference>
<evidence type="ECO:0000256" key="7">
    <source>
        <dbReference type="ARBA" id="ARBA00022798"/>
    </source>
</evidence>
<accession>A0A7G9B6V3</accession>
<evidence type="ECO:0000256" key="9">
    <source>
        <dbReference type="ARBA" id="ARBA00043149"/>
    </source>
</evidence>
<evidence type="ECO:0000256" key="12">
    <source>
        <dbReference type="ARBA" id="ARBA00063665"/>
    </source>
</evidence>
<keyword evidence="4 13" id="KW-0808">Transferase</keyword>
<evidence type="ECO:0000313" key="16">
    <source>
        <dbReference type="EMBL" id="QNL45284.1"/>
    </source>
</evidence>
<evidence type="ECO:0000256" key="3">
    <source>
        <dbReference type="ARBA" id="ARBA00012099"/>
    </source>
</evidence>
<name>A0A7G9B6V3_9FIRM</name>
<dbReference type="SUPFAM" id="SSF53067">
    <property type="entry name" value="Actin-like ATPase domain"/>
    <property type="match status" value="2"/>
</dbReference>
<evidence type="ECO:0000256" key="4">
    <source>
        <dbReference type="ARBA" id="ARBA00022679"/>
    </source>
</evidence>
<evidence type="ECO:0000256" key="5">
    <source>
        <dbReference type="ARBA" id="ARBA00022741"/>
    </source>
</evidence>
<dbReference type="PANTHER" id="PTHR10196:SF69">
    <property type="entry name" value="GLYCEROL KINASE"/>
    <property type="match status" value="1"/>
</dbReference>
<dbReference type="KEGG" id="ohi:H8790_04510"/>
<dbReference type="GO" id="GO:0006072">
    <property type="term" value="P:glycerol-3-phosphate metabolic process"/>
    <property type="evidence" value="ECO:0007669"/>
    <property type="project" value="InterPro"/>
</dbReference>
<dbReference type="EC" id="2.7.1.30" evidence="3"/>
<dbReference type="InterPro" id="IPR018483">
    <property type="entry name" value="Carb_kinase_FGGY_CS"/>
</dbReference>
<dbReference type="Pfam" id="PF02782">
    <property type="entry name" value="FGGY_C"/>
    <property type="match status" value="1"/>
</dbReference>
<dbReference type="EMBL" id="CP060490">
    <property type="protein sequence ID" value="QNL45284.1"/>
    <property type="molecule type" value="Genomic_DNA"/>
</dbReference>
<organism evidence="16 17">
    <name type="scientific">Oscillibacter hominis</name>
    <dbReference type="NCBI Taxonomy" id="2763056"/>
    <lineage>
        <taxon>Bacteria</taxon>
        <taxon>Bacillati</taxon>
        <taxon>Bacillota</taxon>
        <taxon>Clostridia</taxon>
        <taxon>Eubacteriales</taxon>
        <taxon>Oscillospiraceae</taxon>
        <taxon>Oscillibacter</taxon>
    </lineage>
</organism>
<comment type="catalytic activity">
    <reaction evidence="10">
        <text>glycerol + ATP = sn-glycerol 3-phosphate + ADP + H(+)</text>
        <dbReference type="Rhea" id="RHEA:21644"/>
        <dbReference type="ChEBI" id="CHEBI:15378"/>
        <dbReference type="ChEBI" id="CHEBI:17754"/>
        <dbReference type="ChEBI" id="CHEBI:30616"/>
        <dbReference type="ChEBI" id="CHEBI:57597"/>
        <dbReference type="ChEBI" id="CHEBI:456216"/>
        <dbReference type="EC" id="2.7.1.30"/>
    </reaction>
</comment>
<gene>
    <name evidence="16" type="primary">glpK</name>
    <name evidence="16" type="ORF">H8790_04510</name>
</gene>
<dbReference type="GO" id="GO:0019563">
    <property type="term" value="P:glycerol catabolic process"/>
    <property type="evidence" value="ECO:0007669"/>
    <property type="project" value="TreeGrafter"/>
</dbReference>
<reference evidence="16 17" key="1">
    <citation type="submission" date="2020-08" db="EMBL/GenBank/DDBJ databases">
        <authorList>
            <person name="Liu C."/>
            <person name="Sun Q."/>
        </authorList>
    </citation>
    <scope>NUCLEOTIDE SEQUENCE [LARGE SCALE GENOMIC DNA]</scope>
    <source>
        <strain evidence="16 17">NSJ-62</strain>
    </source>
</reference>
<feature type="domain" description="Carbohydrate kinase FGGY N-terminal" evidence="14">
    <location>
        <begin position="5"/>
        <end position="251"/>
    </location>
</feature>
<dbReference type="InterPro" id="IPR018485">
    <property type="entry name" value="FGGY_C"/>
</dbReference>
<dbReference type="InterPro" id="IPR000577">
    <property type="entry name" value="Carb_kinase_FGGY"/>
</dbReference>
<evidence type="ECO:0000313" key="17">
    <source>
        <dbReference type="Proteomes" id="UP000515960"/>
    </source>
</evidence>
<dbReference type="PROSITE" id="PS00933">
    <property type="entry name" value="FGGY_KINASES_1"/>
    <property type="match status" value="1"/>
</dbReference>
<dbReference type="PANTHER" id="PTHR10196">
    <property type="entry name" value="SUGAR KINASE"/>
    <property type="match status" value="1"/>
</dbReference>
<dbReference type="InterPro" id="IPR005999">
    <property type="entry name" value="Glycerol_kin"/>
</dbReference>
<keyword evidence="7" id="KW-0319">Glycerol metabolism</keyword>
<evidence type="ECO:0000256" key="2">
    <source>
        <dbReference type="ARBA" id="ARBA00009156"/>
    </source>
</evidence>
<dbReference type="GO" id="GO:0004370">
    <property type="term" value="F:glycerol kinase activity"/>
    <property type="evidence" value="ECO:0007669"/>
    <property type="project" value="UniProtKB-EC"/>
</dbReference>
<dbReference type="Pfam" id="PF00370">
    <property type="entry name" value="FGGY_N"/>
    <property type="match status" value="1"/>
</dbReference>
<evidence type="ECO:0000256" key="10">
    <source>
        <dbReference type="ARBA" id="ARBA00052101"/>
    </source>
</evidence>
<dbReference type="FunFam" id="3.30.420.40:FF:000007">
    <property type="entry name" value="Glycerol kinase"/>
    <property type="match status" value="1"/>
</dbReference>
<dbReference type="GO" id="GO:0005829">
    <property type="term" value="C:cytosol"/>
    <property type="evidence" value="ECO:0007669"/>
    <property type="project" value="TreeGrafter"/>
</dbReference>
<dbReference type="AlphaFoldDB" id="A0A7G9B6V3"/>
<dbReference type="FunFam" id="3.30.420.40:FF:000008">
    <property type="entry name" value="Glycerol kinase"/>
    <property type="match status" value="1"/>
</dbReference>
<evidence type="ECO:0000256" key="13">
    <source>
        <dbReference type="RuleBase" id="RU003733"/>
    </source>
</evidence>
<keyword evidence="17" id="KW-1185">Reference proteome</keyword>
<dbReference type="InterPro" id="IPR018484">
    <property type="entry name" value="FGGY_N"/>
</dbReference>
<evidence type="ECO:0000256" key="11">
    <source>
        <dbReference type="ARBA" id="ARBA00054633"/>
    </source>
</evidence>
<dbReference type="NCBIfam" id="TIGR01311">
    <property type="entry name" value="glycerol_kin"/>
    <property type="match status" value="1"/>
</dbReference>